<dbReference type="STRING" id="5722.A2ESW1"/>
<dbReference type="Proteomes" id="UP000001542">
    <property type="component" value="Unassembled WGS sequence"/>
</dbReference>
<protein>
    <recommendedName>
        <fullName evidence="2">non-specific serine/threonine protein kinase</fullName>
        <ecNumber evidence="2">2.7.11.1</ecNumber>
    </recommendedName>
</protein>
<accession>A2ESW1</accession>
<dbReference type="SUPFAM" id="SSF48371">
    <property type="entry name" value="ARM repeat"/>
    <property type="match status" value="1"/>
</dbReference>
<dbReference type="GO" id="GO:0004674">
    <property type="term" value="F:protein serine/threonine kinase activity"/>
    <property type="evidence" value="ECO:0000318"/>
    <property type="project" value="GO_Central"/>
</dbReference>
<dbReference type="InterPro" id="IPR009076">
    <property type="entry name" value="FRB_dom"/>
</dbReference>
<dbReference type="Gene3D" id="1.10.1070.11">
    <property type="entry name" value="Phosphatidylinositol 3-/4-kinase, catalytic domain"/>
    <property type="match status" value="1"/>
</dbReference>
<dbReference type="Gene3D" id="3.30.1010.10">
    <property type="entry name" value="Phosphatidylinositol 3-kinase Catalytic Subunit, Chain A, domain 4"/>
    <property type="match status" value="1"/>
</dbReference>
<keyword evidence="5" id="KW-0547">Nucleotide-binding</keyword>
<evidence type="ECO:0000256" key="8">
    <source>
        <dbReference type="ARBA" id="ARBA00047899"/>
    </source>
</evidence>
<dbReference type="GO" id="GO:0005634">
    <property type="term" value="C:nucleus"/>
    <property type="evidence" value="ECO:0000318"/>
    <property type="project" value="GO_Central"/>
</dbReference>
<comment type="similarity">
    <text evidence="1">Belongs to the PI3/PI4-kinase family.</text>
</comment>
<reference evidence="14" key="1">
    <citation type="submission" date="2006-10" db="EMBL/GenBank/DDBJ databases">
        <authorList>
            <person name="Amadeo P."/>
            <person name="Zhao Q."/>
            <person name="Wortman J."/>
            <person name="Fraser-Liggett C."/>
            <person name="Carlton J."/>
        </authorList>
    </citation>
    <scope>NUCLEOTIDE SEQUENCE</scope>
    <source>
        <strain evidence="14">G3</strain>
    </source>
</reference>
<dbReference type="RefSeq" id="XP_001316510.1">
    <property type="nucleotide sequence ID" value="XM_001316475.1"/>
</dbReference>
<comment type="catalytic activity">
    <reaction evidence="9">
        <text>L-seryl-[protein] + ATP = O-phospho-L-seryl-[protein] + ADP + H(+)</text>
        <dbReference type="Rhea" id="RHEA:17989"/>
        <dbReference type="Rhea" id="RHEA-COMP:9863"/>
        <dbReference type="Rhea" id="RHEA-COMP:11604"/>
        <dbReference type="ChEBI" id="CHEBI:15378"/>
        <dbReference type="ChEBI" id="CHEBI:29999"/>
        <dbReference type="ChEBI" id="CHEBI:30616"/>
        <dbReference type="ChEBI" id="CHEBI:83421"/>
        <dbReference type="ChEBI" id="CHEBI:456216"/>
        <dbReference type="EC" id="2.7.11.1"/>
    </reaction>
</comment>
<keyword evidence="3" id="KW-0808">Transferase</keyword>
<gene>
    <name evidence="14" type="ORF">TVAG_390570</name>
</gene>
<dbReference type="InterPro" id="IPR036940">
    <property type="entry name" value="PI3/4_kinase_cat_sf"/>
</dbReference>
<dbReference type="Pfam" id="PF02985">
    <property type="entry name" value="HEAT"/>
    <property type="match status" value="1"/>
</dbReference>
<evidence type="ECO:0000256" key="9">
    <source>
        <dbReference type="ARBA" id="ARBA00048679"/>
    </source>
</evidence>
<dbReference type="CDD" id="cd05169">
    <property type="entry name" value="PIKKc_TOR"/>
    <property type="match status" value="1"/>
</dbReference>
<dbReference type="FunFam" id="1.10.1070.11:FF:000029">
    <property type="entry name" value="Serine/threonine-protein kinase TOR"/>
    <property type="match status" value="1"/>
</dbReference>
<evidence type="ECO:0000259" key="13">
    <source>
        <dbReference type="PROSITE" id="PS51190"/>
    </source>
</evidence>
<evidence type="ECO:0000313" key="15">
    <source>
        <dbReference type="Proteomes" id="UP000001542"/>
    </source>
</evidence>
<dbReference type="GO" id="GO:0044877">
    <property type="term" value="F:protein-containing complex binding"/>
    <property type="evidence" value="ECO:0007669"/>
    <property type="project" value="InterPro"/>
</dbReference>
<keyword evidence="4" id="KW-0677">Repeat</keyword>
<dbReference type="Pfam" id="PF02260">
    <property type="entry name" value="FATC"/>
    <property type="match status" value="1"/>
</dbReference>
<dbReference type="PANTHER" id="PTHR11139:SF9">
    <property type="entry name" value="SERINE_THREONINE-PROTEIN KINASE MTOR"/>
    <property type="match status" value="1"/>
</dbReference>
<dbReference type="EMBL" id="DS113480">
    <property type="protein sequence ID" value="EAY04287.1"/>
    <property type="molecule type" value="Genomic_DNA"/>
</dbReference>
<dbReference type="SMART" id="SM01343">
    <property type="entry name" value="FATC"/>
    <property type="match status" value="1"/>
</dbReference>
<keyword evidence="15" id="KW-1185">Reference proteome</keyword>
<dbReference type="Pfam" id="PF02259">
    <property type="entry name" value="FAT"/>
    <property type="match status" value="1"/>
</dbReference>
<dbReference type="EC" id="2.7.11.1" evidence="2"/>
<dbReference type="PROSITE" id="PS50077">
    <property type="entry name" value="HEAT_REPEAT"/>
    <property type="match status" value="1"/>
</dbReference>
<keyword evidence="6 14" id="KW-0418">Kinase</keyword>
<dbReference type="PROSITE" id="PS51190">
    <property type="entry name" value="FATC"/>
    <property type="match status" value="1"/>
</dbReference>
<feature type="domain" description="PI3K/PI4K catalytic" evidence="11">
    <location>
        <begin position="1865"/>
        <end position="2181"/>
    </location>
</feature>
<dbReference type="InterPro" id="IPR026683">
    <property type="entry name" value="TOR_cat"/>
</dbReference>
<dbReference type="PROSITE" id="PS00916">
    <property type="entry name" value="PI3_4_KINASE_2"/>
    <property type="match status" value="1"/>
</dbReference>
<dbReference type="GO" id="GO:0038201">
    <property type="term" value="C:TOR complex"/>
    <property type="evidence" value="ECO:0000318"/>
    <property type="project" value="GO_Central"/>
</dbReference>
<evidence type="ECO:0000256" key="2">
    <source>
        <dbReference type="ARBA" id="ARBA00012513"/>
    </source>
</evidence>
<dbReference type="GO" id="GO:0031929">
    <property type="term" value="P:TOR signaling"/>
    <property type="evidence" value="ECO:0000318"/>
    <property type="project" value="GO_Central"/>
</dbReference>
<keyword evidence="7" id="KW-0067">ATP-binding</keyword>
<reference evidence="14" key="2">
    <citation type="journal article" date="2007" name="Science">
        <title>Draft genome sequence of the sexually transmitted pathogen Trichomonas vaginalis.</title>
        <authorList>
            <person name="Carlton J.M."/>
            <person name="Hirt R.P."/>
            <person name="Silva J.C."/>
            <person name="Delcher A.L."/>
            <person name="Schatz M."/>
            <person name="Zhao Q."/>
            <person name="Wortman J.R."/>
            <person name="Bidwell S.L."/>
            <person name="Alsmark U.C.M."/>
            <person name="Besteiro S."/>
            <person name="Sicheritz-Ponten T."/>
            <person name="Noel C.J."/>
            <person name="Dacks J.B."/>
            <person name="Foster P.G."/>
            <person name="Simillion C."/>
            <person name="Van de Peer Y."/>
            <person name="Miranda-Saavedra D."/>
            <person name="Barton G.J."/>
            <person name="Westrop G.D."/>
            <person name="Mueller S."/>
            <person name="Dessi D."/>
            <person name="Fiori P.L."/>
            <person name="Ren Q."/>
            <person name="Paulsen I."/>
            <person name="Zhang H."/>
            <person name="Bastida-Corcuera F.D."/>
            <person name="Simoes-Barbosa A."/>
            <person name="Brown M.T."/>
            <person name="Hayes R.D."/>
            <person name="Mukherjee M."/>
            <person name="Okumura C.Y."/>
            <person name="Schneider R."/>
            <person name="Smith A.J."/>
            <person name="Vanacova S."/>
            <person name="Villalvazo M."/>
            <person name="Haas B.J."/>
            <person name="Pertea M."/>
            <person name="Feldblyum T.V."/>
            <person name="Utterback T.R."/>
            <person name="Shu C.L."/>
            <person name="Osoegawa K."/>
            <person name="de Jong P.J."/>
            <person name="Hrdy I."/>
            <person name="Horvathova L."/>
            <person name="Zubacova Z."/>
            <person name="Dolezal P."/>
            <person name="Malik S.B."/>
            <person name="Logsdon J.M. Jr."/>
            <person name="Henze K."/>
            <person name="Gupta A."/>
            <person name="Wang C.C."/>
            <person name="Dunne R.L."/>
            <person name="Upcroft J.A."/>
            <person name="Upcroft P."/>
            <person name="White O."/>
            <person name="Salzberg S.L."/>
            <person name="Tang P."/>
            <person name="Chiu C.-H."/>
            <person name="Lee Y.-S."/>
            <person name="Embley T.M."/>
            <person name="Coombs G.H."/>
            <person name="Mottram J.C."/>
            <person name="Tachezy J."/>
            <person name="Fraser-Liggett C.M."/>
            <person name="Johnson P.J."/>
        </authorList>
    </citation>
    <scope>NUCLEOTIDE SEQUENCE [LARGE SCALE GENOMIC DNA]</scope>
    <source>
        <strain evidence="14">G3</strain>
    </source>
</reference>
<dbReference type="InterPro" id="IPR016024">
    <property type="entry name" value="ARM-type_fold"/>
</dbReference>
<evidence type="ECO:0000313" key="14">
    <source>
        <dbReference type="EMBL" id="EAY04287.1"/>
    </source>
</evidence>
<evidence type="ECO:0000256" key="10">
    <source>
        <dbReference type="PROSITE-ProRule" id="PRU00103"/>
    </source>
</evidence>
<dbReference type="GO" id="GO:0005737">
    <property type="term" value="C:cytoplasm"/>
    <property type="evidence" value="ECO:0000318"/>
    <property type="project" value="GO_Central"/>
</dbReference>
<dbReference type="GO" id="GO:0005524">
    <property type="term" value="F:ATP binding"/>
    <property type="evidence" value="ECO:0007669"/>
    <property type="project" value="UniProtKB-KW"/>
</dbReference>
<dbReference type="PANTHER" id="PTHR11139">
    <property type="entry name" value="ATAXIA TELANGIECTASIA MUTATED ATM -RELATED"/>
    <property type="match status" value="1"/>
</dbReference>
<dbReference type="InterPro" id="IPR003152">
    <property type="entry name" value="FATC_dom"/>
</dbReference>
<dbReference type="SUPFAM" id="SSF56112">
    <property type="entry name" value="Protein kinase-like (PK-like)"/>
    <property type="match status" value="1"/>
</dbReference>
<dbReference type="InterPro" id="IPR014009">
    <property type="entry name" value="PIK_FAT"/>
</dbReference>
<name>A2ESW1_TRIV3</name>
<evidence type="ECO:0000256" key="4">
    <source>
        <dbReference type="ARBA" id="ARBA00022737"/>
    </source>
</evidence>
<dbReference type="GO" id="GO:0016242">
    <property type="term" value="P:negative regulation of macroautophagy"/>
    <property type="evidence" value="ECO:0000318"/>
    <property type="project" value="GO_Central"/>
</dbReference>
<dbReference type="InterPro" id="IPR000357">
    <property type="entry name" value="HEAT"/>
</dbReference>
<dbReference type="PROSITE" id="PS51189">
    <property type="entry name" value="FAT"/>
    <property type="match status" value="1"/>
</dbReference>
<feature type="repeat" description="HEAT" evidence="10">
    <location>
        <begin position="500"/>
        <end position="537"/>
    </location>
</feature>
<evidence type="ECO:0000256" key="6">
    <source>
        <dbReference type="ARBA" id="ARBA00022777"/>
    </source>
</evidence>
<evidence type="ECO:0000259" key="11">
    <source>
        <dbReference type="PROSITE" id="PS50290"/>
    </source>
</evidence>
<dbReference type="InterPro" id="IPR018936">
    <property type="entry name" value="PI3/4_kinase_CS"/>
</dbReference>
<dbReference type="FunFam" id="3.30.1010.10:FF:000025">
    <property type="entry name" value="PIKK family atypical protein kinase"/>
    <property type="match status" value="1"/>
</dbReference>
<dbReference type="VEuPathDB" id="TrichDB:TVAG_390570"/>
<evidence type="ECO:0000256" key="5">
    <source>
        <dbReference type="ARBA" id="ARBA00022741"/>
    </source>
</evidence>
<sequence>MKSFSFNQLLSLFQEEQPPDFIVWKYRRERFCSVLGSSLIGYNESDLNIIFSNWENSIQSCINSNSISKQLTSLIAISVLTYFKRKYDTFAKYFSSMQQLAASHERCVCQAAIQIVCYAAEENSENRSFLRQMVDSAKNWLESPNKEKLIFNSLYILQEVGKSLPKDVFSVTTKFFFPEIWDAVCSTDCELRYSAIAVAEIHLQNMPHHSSDPFAEFHFKNCCNYLQKRTGPLIGPVLSCRTLLHVSPGVVNIPTMIEYLHLIIPTADLELAKECFDFLIEIASEPTNFSIQLTKKTIMLLRMAINRFPEESLFLKDISEFIMRLNMDQSLISSVVDSITLIVQDQNLLSLHEPAFDVLCSLLKKYPTYLVSVSLFQNAQICHGYIACLALQRAHLPAIKDTLTEQFAVLLTTKTANDSLICIEMISQFGSQLFDELDVVYEMTSHFAYSEDQTVRIAMAKTLPIFKLHEANELLHHLAIYDKSKEVRLAALNQLSKSDNFPQITQLLSDPSYKVRAAAVERVAAMVETMPFMIIPQIVDFLNNFIISNICYLKNTKRSAKASSLLPALAKYFTPYNLPSIPLIGWVCVHFLLNGHEFPDTIPTYIRSRKQSNVMAQIKASNAKVMDIREVMHKDFVNFSDANETENRTIIYYIENERWIESRAAYLFETLGVLSEQLQPYIFQIIPVFEICFKERHTDNVYITALKSLEKYVLTFNQKLKFLTLFPDLVTSLLLLLSNGDCSKNVCVLILKTVSLIGVVTSLKHQMTNENAVDHLTSFRQPSFFTQYVMDALVPFLKSPTPQLFEAVTTILARETRFAIKYVPVVIESFIRAISTDHDHQLNLLFGQIEVITMNCSSVMSKSLDKLLPVLKSHISHISCLRCCVTLSYEMKSEFTNASQVLYPLALHLMSSDDKDFIKIVLKFIIFTIIYQHTSVDLFLDKSQSIINLTPKSKRTEIILNNISMLVQQKNIEAYTSRIAQICLSLYSVDFSKSLQELLHNLILFGNLSYSVVEQSVAFSCLTLPHLKDTIEVLHDGKINFQTIDWIKNRKPVLSIDHLTKIMCSAKVSNHDVFKTYPSPFFNNTKKWMEDLCSHLVTHSPSVSIQCCSNIINQSESLRREIFPIAFLSCWKNATIPDRNAFSSVVQSIIQSYDQVEPLIFDLIEILDKCGFSFHIDDNVISRVSKSSALSLYFLQRYVRNHPEDKESVEDLLKLSSRMGFRDSARGILTVKSDVIGSEAGKWNEELGEWEKALEIYEKGGTEIDQLRCHAHLEQWNYIREREYLFQEMTEEQKNENAIWFAWAFYHSDNFEKVAQYVKYFNNFNHNHLLFQAIYLVASTQYDSAIKHISKCFELLTENREIYSGADSNQASKNLVFAQHLTELSEVIEVKKSGVQCVPSIWQQRLHSFSNDSDSWTKLIEVRGLLITPQEHMDACLKLISVLRKERKWRLIDAYFGRLFPNIFHQNIAIAYLKIMWTRGEKTQAISLIKSLNDIIQGNSSIEVPQRLQTVKDEILKSGVSTAFRARALRLQATWEYQVYKAQTASSDSLTDIIKTFKSSLSLFSGDYRAWSGWAYASSRALSHKPDERQLYATDAITAFLKATQLRPSESLEFLCQLFSILVRYGEDIVLPDDVKKELVSLPAATVHLIVPQIVVHIAHKDEKVRCLVQEIICNFADDHFEPVVYPLSVLSLLDDQSKSPTARSLLDKLGTKNQVLYKDLSVFIKGMQRCAISAVEHWLTALDCAIKYHKSGDTENVVKLIEREYENLSKPQCEQDKIVARAFTVQLQRVRGAFDRYKAGDITVSKAMWDGYRSIFTKLDEQMKHTEAIQLSKNSPELANRHGYSMSVPGTYSVDKTAPKLYSVGETLTVFATQQHPRTVEMTDETGKTWKFLLKGNEDLRLDQRIMQFFNLINSLLKSNRVTSKQGMSIAMYAVVPFAPNAGLISWVTGADTMQQLISDYRNMRDIPCGLENDIVNSISTNFNQLNALQKVEVYQAVCKGSSDGELRETLWLKSPTPSAWVERSYQFTVSTALMSMAGYVIGLGDRHPSNIMIQRHTGRVIHIDFGDSFEVTRQRPLFPELVPFRLTRMIISALDGGSVEGLFKRSCEDILYVMREQQSPLISQLEIFVHEPIFAGNSGRAQHNTLSRVATKLSGTDFIDADEVGVFMHTNEQVSMLIKAASDSTRYIRHFIGWCPFW</sequence>
<dbReference type="VEuPathDB" id="TrichDB:TVAGG3_0182200"/>
<dbReference type="SMART" id="SM01345">
    <property type="entry name" value="Rapamycin_bind"/>
    <property type="match status" value="1"/>
</dbReference>
<dbReference type="InParanoid" id="A2ESW1"/>
<dbReference type="InterPro" id="IPR050517">
    <property type="entry name" value="DDR_Repair_Kinase"/>
</dbReference>
<dbReference type="SMR" id="A2ESW1"/>
<feature type="domain" description="FATC" evidence="13">
    <location>
        <begin position="2168"/>
        <end position="2200"/>
    </location>
</feature>
<dbReference type="PROSITE" id="PS50290">
    <property type="entry name" value="PI3_4_KINASE_3"/>
    <property type="match status" value="1"/>
</dbReference>
<evidence type="ECO:0000259" key="12">
    <source>
        <dbReference type="PROSITE" id="PS51189"/>
    </source>
</evidence>
<organism evidence="14 15">
    <name type="scientific">Trichomonas vaginalis (strain ATCC PRA-98 / G3)</name>
    <dbReference type="NCBI Taxonomy" id="412133"/>
    <lineage>
        <taxon>Eukaryota</taxon>
        <taxon>Metamonada</taxon>
        <taxon>Parabasalia</taxon>
        <taxon>Trichomonadida</taxon>
        <taxon>Trichomonadidae</taxon>
        <taxon>Trichomonas</taxon>
    </lineage>
</organism>
<dbReference type="Gene3D" id="1.25.10.10">
    <property type="entry name" value="Leucine-rich Repeat Variant"/>
    <property type="match status" value="1"/>
</dbReference>
<dbReference type="SMART" id="SM00146">
    <property type="entry name" value="PI3Kc"/>
    <property type="match status" value="1"/>
</dbReference>
<proteinExistence type="inferred from homology"/>
<evidence type="ECO:0000256" key="1">
    <source>
        <dbReference type="ARBA" id="ARBA00011031"/>
    </source>
</evidence>
<dbReference type="Pfam" id="PF08771">
    <property type="entry name" value="FRB_dom"/>
    <property type="match status" value="1"/>
</dbReference>
<comment type="catalytic activity">
    <reaction evidence="8">
        <text>L-threonyl-[protein] + ATP = O-phospho-L-threonyl-[protein] + ADP + H(+)</text>
        <dbReference type="Rhea" id="RHEA:46608"/>
        <dbReference type="Rhea" id="RHEA-COMP:11060"/>
        <dbReference type="Rhea" id="RHEA-COMP:11605"/>
        <dbReference type="ChEBI" id="CHEBI:15378"/>
        <dbReference type="ChEBI" id="CHEBI:30013"/>
        <dbReference type="ChEBI" id="CHEBI:30616"/>
        <dbReference type="ChEBI" id="CHEBI:61977"/>
        <dbReference type="ChEBI" id="CHEBI:456216"/>
        <dbReference type="EC" id="2.7.11.1"/>
    </reaction>
</comment>
<dbReference type="InterPro" id="IPR011009">
    <property type="entry name" value="Kinase-like_dom_sf"/>
</dbReference>
<dbReference type="OrthoDB" id="10065496at2759"/>
<dbReference type="InterPro" id="IPR021133">
    <property type="entry name" value="HEAT_type_2"/>
</dbReference>
<dbReference type="InterPro" id="IPR003151">
    <property type="entry name" value="PIK-rel_kinase_FAT"/>
</dbReference>
<dbReference type="Pfam" id="PF00454">
    <property type="entry name" value="PI3_PI4_kinase"/>
    <property type="match status" value="1"/>
</dbReference>
<evidence type="ECO:0000256" key="3">
    <source>
        <dbReference type="ARBA" id="ARBA00022679"/>
    </source>
</evidence>
<dbReference type="KEGG" id="tva:4762142"/>
<dbReference type="InterPro" id="IPR011989">
    <property type="entry name" value="ARM-like"/>
</dbReference>
<feature type="domain" description="FAT" evidence="12">
    <location>
        <begin position="1177"/>
        <end position="1694"/>
    </location>
</feature>
<dbReference type="InterPro" id="IPR000403">
    <property type="entry name" value="PI3/4_kinase_cat_dom"/>
</dbReference>
<evidence type="ECO:0000256" key="7">
    <source>
        <dbReference type="ARBA" id="ARBA00022840"/>
    </source>
</evidence>
<dbReference type="eggNOG" id="KOG0891">
    <property type="taxonomic scope" value="Eukaryota"/>
</dbReference>